<comment type="caution">
    <text evidence="2">The sequence shown here is derived from an EMBL/GenBank/DDBJ whole genome shotgun (WGS) entry which is preliminary data.</text>
</comment>
<organism evidence="2 3">
    <name type="scientific">Nemorincola caseinilytica</name>
    <dbReference type="NCBI Taxonomy" id="2054315"/>
    <lineage>
        <taxon>Bacteria</taxon>
        <taxon>Pseudomonadati</taxon>
        <taxon>Bacteroidota</taxon>
        <taxon>Chitinophagia</taxon>
        <taxon>Chitinophagales</taxon>
        <taxon>Chitinophagaceae</taxon>
        <taxon>Nemorincola</taxon>
    </lineage>
</organism>
<evidence type="ECO:0000313" key="3">
    <source>
        <dbReference type="Proteomes" id="UP001500067"/>
    </source>
</evidence>
<name>A0ABP8NID1_9BACT</name>
<dbReference type="InterPro" id="IPR026444">
    <property type="entry name" value="Secre_tail"/>
</dbReference>
<feature type="domain" description="Secretion system C-terminal sorting" evidence="1">
    <location>
        <begin position="457"/>
        <end position="520"/>
    </location>
</feature>
<proteinExistence type="predicted"/>
<gene>
    <name evidence="2" type="ORF">GCM10023093_19080</name>
</gene>
<reference evidence="3" key="1">
    <citation type="journal article" date="2019" name="Int. J. Syst. Evol. Microbiol.">
        <title>The Global Catalogue of Microorganisms (GCM) 10K type strain sequencing project: providing services to taxonomists for standard genome sequencing and annotation.</title>
        <authorList>
            <consortium name="The Broad Institute Genomics Platform"/>
            <consortium name="The Broad Institute Genome Sequencing Center for Infectious Disease"/>
            <person name="Wu L."/>
            <person name="Ma J."/>
        </authorList>
    </citation>
    <scope>NUCLEOTIDE SEQUENCE [LARGE SCALE GENOMIC DNA]</scope>
    <source>
        <strain evidence="3">JCM 32105</strain>
    </source>
</reference>
<evidence type="ECO:0000313" key="2">
    <source>
        <dbReference type="EMBL" id="GAA4465947.1"/>
    </source>
</evidence>
<accession>A0ABP8NID1</accession>
<dbReference type="SUPFAM" id="SSF101898">
    <property type="entry name" value="NHL repeat"/>
    <property type="match status" value="1"/>
</dbReference>
<dbReference type="NCBIfam" id="TIGR04183">
    <property type="entry name" value="Por_Secre_tail"/>
    <property type="match status" value="1"/>
</dbReference>
<sequence>MATDADGNVYVAMWSSFDSIGSAAFTSHSSIYQTQVILTKYDNAGNVIWSRSSTSGNTMPMDITVDANSNVFLYGYFSGDEVKFGAQTIVRTAAMGSNTTYVIKYDKEGTFQWKVNAGTVSLNTEKQSAGSIAADDQGNVYAAATYYSTVKIGTYTLANSGSEDISVAKYSPAGALIWAKRFGGIGYDRVSSITVNKNNKILLAGEFSSPSMAFGSTSLSFSASCASSGYSCFNIYIAQLGTDGSVAWARQSQGNSRVMSIVTDSLNDIYIGGSLLDDMVSFGGHSIADGHNDPFLAKYSSTGDVIRVIPFTQTMPVERPHAIWDVAIDACNNVWVSGGMDTLFGNGVYVDTSIILPVPQTGIDPLYIVSYTPSGLLNDYAVLSSGGLSNSGLAADRQGTIFLCGYYNAATTMYMGADSLAAVADVYRNFFVGRYRPLRSCIANSVTSFAGTETLDVYPNPTSGNIYLSAAAPIGNVTITDMLGRTVLTATYAATAASIQVDNLAPGMYLLRTGNGQVHKLVKE</sequence>
<protein>
    <recommendedName>
        <fullName evidence="1">Secretion system C-terminal sorting domain-containing protein</fullName>
    </recommendedName>
</protein>
<dbReference type="Proteomes" id="UP001500067">
    <property type="component" value="Unassembled WGS sequence"/>
</dbReference>
<dbReference type="PANTHER" id="PTHR35580">
    <property type="entry name" value="CELL SURFACE GLYCOPROTEIN (S-LAYER PROTEIN)-LIKE PROTEIN"/>
    <property type="match status" value="1"/>
</dbReference>
<dbReference type="InterPro" id="IPR052918">
    <property type="entry name" value="Motility_Chemotaxis_Reg"/>
</dbReference>
<dbReference type="Gene3D" id="2.80.10.50">
    <property type="match status" value="1"/>
</dbReference>
<evidence type="ECO:0000259" key="1">
    <source>
        <dbReference type="Pfam" id="PF18962"/>
    </source>
</evidence>
<dbReference type="EMBL" id="BAABFA010000011">
    <property type="protein sequence ID" value="GAA4465947.1"/>
    <property type="molecule type" value="Genomic_DNA"/>
</dbReference>
<keyword evidence="3" id="KW-1185">Reference proteome</keyword>
<dbReference type="Pfam" id="PF18962">
    <property type="entry name" value="Por_Secre_tail"/>
    <property type="match status" value="1"/>
</dbReference>
<dbReference type="PANTHER" id="PTHR35580:SF1">
    <property type="entry name" value="PHYTASE-LIKE DOMAIN-CONTAINING PROTEIN"/>
    <property type="match status" value="1"/>
</dbReference>